<dbReference type="Pfam" id="PF00270">
    <property type="entry name" value="DEAD"/>
    <property type="match status" value="1"/>
</dbReference>
<reference evidence="9 10" key="1">
    <citation type="submission" date="2022-01" db="EMBL/GenBank/DDBJ databases">
        <title>A chromosomal length assembly of Cordylochernes scorpioides.</title>
        <authorList>
            <person name="Zeh D."/>
            <person name="Zeh J."/>
        </authorList>
    </citation>
    <scope>NUCLEOTIDE SEQUENCE [LARGE SCALE GENOMIC DNA]</scope>
    <source>
        <strain evidence="9">IN4F17</strain>
        <tissue evidence="9">Whole Body</tissue>
    </source>
</reference>
<dbReference type="PROSITE" id="PS51194">
    <property type="entry name" value="HELICASE_CTER"/>
    <property type="match status" value="1"/>
</dbReference>
<evidence type="ECO:0000256" key="1">
    <source>
        <dbReference type="ARBA" id="ARBA00012552"/>
    </source>
</evidence>
<dbReference type="InterPro" id="IPR001650">
    <property type="entry name" value="Helicase_C-like"/>
</dbReference>
<proteinExistence type="inferred from homology"/>
<name>A0ABY6L1M0_9ARAC</name>
<evidence type="ECO:0000256" key="4">
    <source>
        <dbReference type="ARBA" id="ARBA00022806"/>
    </source>
</evidence>
<feature type="domain" description="Helicase ATP-binding" evidence="7">
    <location>
        <begin position="1"/>
        <end position="81"/>
    </location>
</feature>
<protein>
    <recommendedName>
        <fullName evidence="1">RNA helicase</fullName>
        <ecNumber evidence="1">3.6.4.13</ecNumber>
    </recommendedName>
</protein>
<evidence type="ECO:0000256" key="5">
    <source>
        <dbReference type="ARBA" id="ARBA00022840"/>
    </source>
</evidence>
<evidence type="ECO:0000259" key="8">
    <source>
        <dbReference type="PROSITE" id="PS51194"/>
    </source>
</evidence>
<dbReference type="InterPro" id="IPR011545">
    <property type="entry name" value="DEAD/DEAH_box_helicase_dom"/>
</dbReference>
<dbReference type="InterPro" id="IPR000629">
    <property type="entry name" value="RNA-helicase_DEAD-box_CS"/>
</dbReference>
<keyword evidence="5 6" id="KW-0067">ATP-binding</keyword>
<evidence type="ECO:0000256" key="2">
    <source>
        <dbReference type="ARBA" id="ARBA00022741"/>
    </source>
</evidence>
<dbReference type="EMBL" id="CP092873">
    <property type="protein sequence ID" value="UYV74392.1"/>
    <property type="molecule type" value="Genomic_DNA"/>
</dbReference>
<keyword evidence="2 6" id="KW-0547">Nucleotide-binding</keyword>
<dbReference type="SUPFAM" id="SSF52540">
    <property type="entry name" value="P-loop containing nucleoside triphosphate hydrolases"/>
    <property type="match status" value="1"/>
</dbReference>
<dbReference type="PROSITE" id="PS51192">
    <property type="entry name" value="HELICASE_ATP_BIND_1"/>
    <property type="match status" value="1"/>
</dbReference>
<dbReference type="Proteomes" id="UP001235939">
    <property type="component" value="Chromosome 11"/>
</dbReference>
<dbReference type="SMART" id="SM00490">
    <property type="entry name" value="HELICc"/>
    <property type="match status" value="1"/>
</dbReference>
<gene>
    <name evidence="9" type="ORF">LAZ67_11003363</name>
</gene>
<keyword evidence="3 6" id="KW-0378">Hydrolase</keyword>
<keyword evidence="4 6" id="KW-0347">Helicase</keyword>
<feature type="domain" description="Helicase C-terminal" evidence="8">
    <location>
        <begin position="114"/>
        <end position="258"/>
    </location>
</feature>
<comment type="similarity">
    <text evidence="6">Belongs to the DEAD box helicase family.</text>
</comment>
<dbReference type="PROSITE" id="PS00039">
    <property type="entry name" value="DEAD_ATP_HELICASE"/>
    <property type="match status" value="1"/>
</dbReference>
<evidence type="ECO:0000259" key="7">
    <source>
        <dbReference type="PROSITE" id="PS51192"/>
    </source>
</evidence>
<dbReference type="Pfam" id="PF00271">
    <property type="entry name" value="Helicase_C"/>
    <property type="match status" value="1"/>
</dbReference>
<accession>A0ABY6L1M0</accession>
<sequence length="306" mass="35078">MVIATPGRLNDFLEAGEIELQNCGYLVLDEADRMLDMGFEPQVRWIIRHLGPGCQILMFSATWPEHVKQLAEEFLGDYVQVMIGTVSDVPVASQNISQMVEVCEEVDKFSRLLTILNDLLMIKENKILIFVTTRKKAHSLECSLQMLEYPIVGLHSNKRQAKREMALKKFIQGIYRVMVATDMASRGLDVNDIKYVINFDFPVSAEDYVHRIGRTGRYGKTGTSITFFSQKNSQHAGQLAQVLRETNQPIPQFLVDLAQGGGSTSHHWTRIRKGQRVRDTPMVRNRWPKKKKTNFESFVNRFKILE</sequence>
<keyword evidence="10" id="KW-1185">Reference proteome</keyword>
<dbReference type="InterPro" id="IPR027417">
    <property type="entry name" value="P-loop_NTPase"/>
</dbReference>
<organism evidence="9 10">
    <name type="scientific">Cordylochernes scorpioides</name>
    <dbReference type="NCBI Taxonomy" id="51811"/>
    <lineage>
        <taxon>Eukaryota</taxon>
        <taxon>Metazoa</taxon>
        <taxon>Ecdysozoa</taxon>
        <taxon>Arthropoda</taxon>
        <taxon>Chelicerata</taxon>
        <taxon>Arachnida</taxon>
        <taxon>Pseudoscorpiones</taxon>
        <taxon>Cheliferoidea</taxon>
        <taxon>Chernetidae</taxon>
        <taxon>Cordylochernes</taxon>
    </lineage>
</organism>
<evidence type="ECO:0000256" key="3">
    <source>
        <dbReference type="ARBA" id="ARBA00022801"/>
    </source>
</evidence>
<dbReference type="PANTHER" id="PTHR47958">
    <property type="entry name" value="ATP-DEPENDENT RNA HELICASE DBP3"/>
    <property type="match status" value="1"/>
</dbReference>
<evidence type="ECO:0000313" key="9">
    <source>
        <dbReference type="EMBL" id="UYV74392.1"/>
    </source>
</evidence>
<evidence type="ECO:0000313" key="10">
    <source>
        <dbReference type="Proteomes" id="UP001235939"/>
    </source>
</evidence>
<evidence type="ECO:0000256" key="6">
    <source>
        <dbReference type="RuleBase" id="RU000492"/>
    </source>
</evidence>
<dbReference type="CDD" id="cd18787">
    <property type="entry name" value="SF2_C_DEAD"/>
    <property type="match status" value="1"/>
</dbReference>
<dbReference type="InterPro" id="IPR014001">
    <property type="entry name" value="Helicase_ATP-bd"/>
</dbReference>
<dbReference type="EC" id="3.6.4.13" evidence="1"/>
<dbReference type="Gene3D" id="3.40.50.300">
    <property type="entry name" value="P-loop containing nucleotide triphosphate hydrolases"/>
    <property type="match status" value="2"/>
</dbReference>